<dbReference type="RefSeq" id="WP_046364556.1">
    <property type="nucleotide sequence ID" value="NZ_LAUZ02000069.1"/>
</dbReference>
<keyword evidence="1" id="KW-1133">Transmembrane helix</keyword>
<evidence type="ECO:0000256" key="1">
    <source>
        <dbReference type="SAM" id="Phobius"/>
    </source>
</evidence>
<accession>A0A0M2K011</accession>
<name>A0A0M2K011_9MYCO</name>
<sequence length="315" mass="32770">MAMSRIWQQRISRTQGALTKFGKPAVLILAALAGLNVLWQFLFATSPDLSEPSRAVVNRSAVVGAFAQDFVAVWLEANTQDAASLSQFISVDPASLTLPSTPAVVINTPTIVAVSLEGLAGQEADAEVYSVVVGVTQRPYESAAPHRALYRVPVLWSRFGPRAASFPARIGGPGAGADLPLSYPSTLSEADPAYSTATGFLKAYLTPAGGVEQYVTTDSMIAGLGNAYETLSIQGVTALGVPSSVPADGELARVLVRVTAVNSQFAPSPLVYPLTLRGVGGRWLVAAIDKAPAVSTDDSLVPAAVSTDWSSATPN</sequence>
<feature type="transmembrane region" description="Helical" evidence="1">
    <location>
        <begin position="21"/>
        <end position="42"/>
    </location>
</feature>
<organism evidence="2 3">
    <name type="scientific">Mycolicibacterium obuense</name>
    <dbReference type="NCBI Taxonomy" id="1807"/>
    <lineage>
        <taxon>Bacteria</taxon>
        <taxon>Bacillati</taxon>
        <taxon>Actinomycetota</taxon>
        <taxon>Actinomycetes</taxon>
        <taxon>Mycobacteriales</taxon>
        <taxon>Mycobacteriaceae</taxon>
        <taxon>Mycolicibacterium</taxon>
    </lineage>
</organism>
<dbReference type="PATRIC" id="fig|1807.13.peg.4642"/>
<dbReference type="AlphaFoldDB" id="A0A0M2K011"/>
<gene>
    <name evidence="2" type="ORF">WN67_18850</name>
</gene>
<reference evidence="2 3" key="1">
    <citation type="journal article" date="2015" name="Genome Announc.">
        <title>Draft Genome Sequence of Mycobacterium obuense Strain UC1, Isolated from Patient Sputum.</title>
        <authorList>
            <person name="Greninger A.L."/>
            <person name="Cunningham G."/>
            <person name="Hsu E.D."/>
            <person name="Yu J.M."/>
            <person name="Chiu C.Y."/>
            <person name="Miller S."/>
        </authorList>
    </citation>
    <scope>NUCLEOTIDE SEQUENCE [LARGE SCALE GENOMIC DNA]</scope>
    <source>
        <strain evidence="2 3">UC1</strain>
    </source>
</reference>
<evidence type="ECO:0000313" key="3">
    <source>
        <dbReference type="Proteomes" id="UP000034150"/>
    </source>
</evidence>
<dbReference type="EMBL" id="LAUZ02000069">
    <property type="protein sequence ID" value="KKF00448.1"/>
    <property type="molecule type" value="Genomic_DNA"/>
</dbReference>
<comment type="caution">
    <text evidence="2">The sequence shown here is derived from an EMBL/GenBank/DDBJ whole genome shotgun (WGS) entry which is preliminary data.</text>
</comment>
<proteinExistence type="predicted"/>
<keyword evidence="1" id="KW-0812">Transmembrane</keyword>
<keyword evidence="1" id="KW-0472">Membrane</keyword>
<protein>
    <recommendedName>
        <fullName evidence="4">Conjugative transposon protein TcpC</fullName>
    </recommendedName>
</protein>
<evidence type="ECO:0000313" key="2">
    <source>
        <dbReference type="EMBL" id="KKF00448.1"/>
    </source>
</evidence>
<dbReference type="Proteomes" id="UP000034150">
    <property type="component" value="Unassembled WGS sequence"/>
</dbReference>
<dbReference type="OrthoDB" id="4545310at2"/>
<keyword evidence="3" id="KW-1185">Reference proteome</keyword>
<evidence type="ECO:0008006" key="4">
    <source>
        <dbReference type="Google" id="ProtNLM"/>
    </source>
</evidence>